<keyword evidence="8" id="KW-1185">Reference proteome</keyword>
<dbReference type="GO" id="GO:0005634">
    <property type="term" value="C:nucleus"/>
    <property type="evidence" value="ECO:0007669"/>
    <property type="project" value="UniProtKB-SubCell"/>
</dbReference>
<feature type="domain" description="Hermes trasposase DNA-binding" evidence="6">
    <location>
        <begin position="14"/>
        <end position="68"/>
    </location>
</feature>
<evidence type="ECO:0000313" key="7">
    <source>
        <dbReference type="EMBL" id="KAK5852485.1"/>
    </source>
</evidence>
<dbReference type="SUPFAM" id="SSF140996">
    <property type="entry name" value="Hermes dimerisation domain"/>
    <property type="match status" value="1"/>
</dbReference>
<evidence type="ECO:0000256" key="4">
    <source>
        <dbReference type="ARBA" id="ARBA00022833"/>
    </source>
</evidence>
<sequence>MSSFLKGKLPFAAKSKLVDDFVDFCCTDLRPFDIVSGKGFSRVAQGLINIGARYGAVDADSVIPHRQTICDRAKDHAKKEKARLCEQMNKALESGIGITTDMWTDSHNMRSYTALTCHFVTEDWSLTSRVISTLEFDSTIRKTATNIHEQISKELLEVGISADKLSKVVFVSDQGPNIKAALKNYRWIPCAAHVINTVLKHAFSEKNEPTFMGEVTGQITQSKHLVTYLKKSGSTLNLPYAVIQECETRWNSKAAMLSSIAKQHREIRELLKEKGQEHRMEGIQVEVLTTISEFLSLFRDASEDMEGDRYPTLNTVLLWRHRLGAHCEPRFQDPDYMRHIRSRASELLNEKFIITSTHKIATFLSPRFKSLKVLSHEENIAVQMEARALTTALIPTLQAQSEEVIQGKTEAITSNHI</sequence>
<reference evidence="7 8" key="2">
    <citation type="journal article" date="2023" name="Mol. Biol. Evol.">
        <title>Genomics of Secondarily Temperate Adaptation in the Only Non-Antarctic Icefish.</title>
        <authorList>
            <person name="Rivera-Colon A.G."/>
            <person name="Rayamajhi N."/>
            <person name="Minhas B.F."/>
            <person name="Madrigal G."/>
            <person name="Bilyk K.T."/>
            <person name="Yoon V."/>
            <person name="Hune M."/>
            <person name="Gregory S."/>
            <person name="Cheng C.H.C."/>
            <person name="Catchen J.M."/>
        </authorList>
    </citation>
    <scope>NUCLEOTIDE SEQUENCE [LARGE SCALE GENOMIC DNA]</scope>
    <source>
        <strain evidence="7">JMC-PN-2008</strain>
    </source>
</reference>
<evidence type="ECO:0000313" key="8">
    <source>
        <dbReference type="Proteomes" id="UP001346869"/>
    </source>
</evidence>
<evidence type="ECO:0000256" key="2">
    <source>
        <dbReference type="ARBA" id="ARBA00022723"/>
    </source>
</evidence>
<dbReference type="AlphaFoldDB" id="A0AAN7WZC4"/>
<keyword evidence="4" id="KW-0862">Zinc</keyword>
<dbReference type="Gene3D" id="1.10.10.1070">
    <property type="entry name" value="Zinc finger, BED domain-containing"/>
    <property type="match status" value="1"/>
</dbReference>
<evidence type="ECO:0000256" key="3">
    <source>
        <dbReference type="ARBA" id="ARBA00022771"/>
    </source>
</evidence>
<dbReference type="InterPro" id="IPR012337">
    <property type="entry name" value="RNaseH-like_sf"/>
</dbReference>
<organism evidence="7 8">
    <name type="scientific">Eleginops maclovinus</name>
    <name type="common">Patagonian blennie</name>
    <name type="synonym">Eleginus maclovinus</name>
    <dbReference type="NCBI Taxonomy" id="56733"/>
    <lineage>
        <taxon>Eukaryota</taxon>
        <taxon>Metazoa</taxon>
        <taxon>Chordata</taxon>
        <taxon>Craniata</taxon>
        <taxon>Vertebrata</taxon>
        <taxon>Euteleostomi</taxon>
        <taxon>Actinopterygii</taxon>
        <taxon>Neopterygii</taxon>
        <taxon>Teleostei</taxon>
        <taxon>Neoteleostei</taxon>
        <taxon>Acanthomorphata</taxon>
        <taxon>Eupercaria</taxon>
        <taxon>Perciformes</taxon>
        <taxon>Notothenioidei</taxon>
        <taxon>Eleginopidae</taxon>
        <taxon>Eleginops</taxon>
    </lineage>
</organism>
<comment type="caution">
    <text evidence="7">The sequence shown here is derived from an EMBL/GenBank/DDBJ whole genome shotgun (WGS) entry which is preliminary data.</text>
</comment>
<keyword evidence="5" id="KW-0539">Nucleus</keyword>
<dbReference type="Pfam" id="PF10683">
    <property type="entry name" value="DBD_Tnp_Hermes"/>
    <property type="match status" value="1"/>
</dbReference>
<evidence type="ECO:0000259" key="6">
    <source>
        <dbReference type="Pfam" id="PF10683"/>
    </source>
</evidence>
<dbReference type="GO" id="GO:0008270">
    <property type="term" value="F:zinc ion binding"/>
    <property type="evidence" value="ECO:0007669"/>
    <property type="project" value="UniProtKB-KW"/>
</dbReference>
<comment type="subcellular location">
    <subcellularLocation>
        <location evidence="1">Nucleus</location>
    </subcellularLocation>
</comment>
<dbReference type="InterPro" id="IPR018473">
    <property type="entry name" value="Hermes_transposase_DNA-db"/>
</dbReference>
<keyword evidence="2" id="KW-0479">Metal-binding</keyword>
<dbReference type="InterPro" id="IPR052035">
    <property type="entry name" value="ZnF_BED_domain_contain"/>
</dbReference>
<protein>
    <recommendedName>
        <fullName evidence="6">Hermes trasposase DNA-binding domain-containing protein</fullName>
    </recommendedName>
</protein>
<reference evidence="7 8" key="1">
    <citation type="journal article" date="2023" name="Genes (Basel)">
        <title>Chromosome-Level Genome Assembly and Circadian Gene Repertoire of the Patagonia Blennie Eleginops maclovinus-The Closest Ancestral Proxy of Antarctic Cryonotothenioids.</title>
        <authorList>
            <person name="Cheng C.C."/>
            <person name="Rivera-Colon A.G."/>
            <person name="Minhas B.F."/>
            <person name="Wilson L."/>
            <person name="Rayamajhi N."/>
            <person name="Vargas-Chacoff L."/>
            <person name="Catchen J.M."/>
        </authorList>
    </citation>
    <scope>NUCLEOTIDE SEQUENCE [LARGE SCALE GENOMIC DNA]</scope>
    <source>
        <strain evidence="7">JMC-PN-2008</strain>
    </source>
</reference>
<evidence type="ECO:0000256" key="5">
    <source>
        <dbReference type="ARBA" id="ARBA00023242"/>
    </source>
</evidence>
<gene>
    <name evidence="7" type="ORF">PBY51_023949</name>
</gene>
<dbReference type="Proteomes" id="UP001346869">
    <property type="component" value="Unassembled WGS sequence"/>
</dbReference>
<dbReference type="PANTHER" id="PTHR46481:SF10">
    <property type="entry name" value="ZINC FINGER BED DOMAIN-CONTAINING PROTEIN 39"/>
    <property type="match status" value="1"/>
</dbReference>
<evidence type="ECO:0000256" key="1">
    <source>
        <dbReference type="ARBA" id="ARBA00004123"/>
    </source>
</evidence>
<name>A0AAN7WZC4_ELEMC</name>
<proteinExistence type="predicted"/>
<dbReference type="SUPFAM" id="SSF53098">
    <property type="entry name" value="Ribonuclease H-like"/>
    <property type="match status" value="1"/>
</dbReference>
<accession>A0AAN7WZC4</accession>
<dbReference type="EMBL" id="JAUZQC010000021">
    <property type="protein sequence ID" value="KAK5852485.1"/>
    <property type="molecule type" value="Genomic_DNA"/>
</dbReference>
<keyword evidence="3" id="KW-0863">Zinc-finger</keyword>
<dbReference type="PANTHER" id="PTHR46481">
    <property type="entry name" value="ZINC FINGER BED DOMAIN-CONTAINING PROTEIN 4"/>
    <property type="match status" value="1"/>
</dbReference>